<dbReference type="Proteomes" id="UP001195196">
    <property type="component" value="Unassembled WGS sequence"/>
</dbReference>
<evidence type="ECO:0000313" key="3">
    <source>
        <dbReference type="EMBL" id="MBM7279435.1"/>
    </source>
</evidence>
<dbReference type="NCBIfam" id="TIGR04088">
    <property type="entry name" value="cognate_SipW"/>
    <property type="match status" value="1"/>
</dbReference>
<evidence type="ECO:0000256" key="2">
    <source>
        <dbReference type="SAM" id="Phobius"/>
    </source>
</evidence>
<organism evidence="4">
    <name type="scientific">Gordonia rubripertincta</name>
    <name type="common">Rhodococcus corallinus</name>
    <dbReference type="NCBI Taxonomy" id="36822"/>
    <lineage>
        <taxon>Bacteria</taxon>
        <taxon>Bacillati</taxon>
        <taxon>Actinomycetota</taxon>
        <taxon>Actinomycetes</taxon>
        <taxon>Mycobacteriales</taxon>
        <taxon>Gordoniaceae</taxon>
        <taxon>Gordonia</taxon>
    </lineage>
</organism>
<keyword evidence="2" id="KW-1133">Transmembrane helix</keyword>
<comment type="caution">
    <text evidence="4">The sequence shown here is derived from an EMBL/GenBank/DDBJ whole genome shotgun (WGS) entry which is preliminary data.</text>
</comment>
<dbReference type="EMBL" id="JARUXG010000001">
    <property type="protein sequence ID" value="MDG6779734.1"/>
    <property type="molecule type" value="Genomic_DNA"/>
</dbReference>
<reference evidence="3" key="1">
    <citation type="submission" date="2021-02" db="EMBL/GenBank/DDBJ databases">
        <title>Taxonomy, biology and ecology of Rhodococcus bacteria occurring in California pistachio and other woody hosts as revealed by genome sequence analyses.</title>
        <authorList>
            <person name="Riely B."/>
            <person name="Gai Y."/>
        </authorList>
    </citation>
    <scope>NUCLEOTIDE SEQUENCE</scope>
    <source>
        <strain evidence="3">BP-295</strain>
    </source>
</reference>
<dbReference type="AlphaFoldDB" id="A0AAW6R8X3"/>
<keyword evidence="2" id="KW-0812">Transmembrane</keyword>
<evidence type="ECO:0000256" key="1">
    <source>
        <dbReference type="SAM" id="MobiDB-lite"/>
    </source>
</evidence>
<feature type="compositionally biased region" description="Polar residues" evidence="1">
    <location>
        <begin position="1"/>
        <end position="11"/>
    </location>
</feature>
<name>A0AAW6R8X3_GORRU</name>
<proteinExistence type="predicted"/>
<protein>
    <submittedName>
        <fullName evidence="4">SipW-dependent-type signal peptide-containing protein</fullName>
    </submittedName>
</protein>
<feature type="region of interest" description="Disordered" evidence="1">
    <location>
        <begin position="1"/>
        <end position="23"/>
    </location>
</feature>
<gene>
    <name evidence="3" type="ORF">JTZ10_16920</name>
    <name evidence="4" type="ORF">QBL07_02685</name>
</gene>
<accession>A0AAW6R8X3</accession>
<keyword evidence="2" id="KW-0472">Membrane</keyword>
<evidence type="ECO:0000313" key="4">
    <source>
        <dbReference type="EMBL" id="MDG6779734.1"/>
    </source>
</evidence>
<feature type="transmembrane region" description="Helical" evidence="2">
    <location>
        <begin position="26"/>
        <end position="45"/>
    </location>
</feature>
<sequence>MTNNQTPTSAPLTDEERNRKSRKRKAILASGAVLGVGAVVTLAAWNDTVFGAGTFGIGDTAWNVQASVDGTNFDEYADSAAPGVISFPVVAGVNPINLMPGQTTKGSFWLKETKGFMDADVTIQAPANATNTLAQALYVTIKDGSTTLVNNKQLSTSGVATTFRVTKNTAKKIDFEVTLPANANPNLLVDTSVTPRWEMKAQSVDNP</sequence>
<dbReference type="EMBL" id="JAFFGU010000008">
    <property type="protein sequence ID" value="MBM7279435.1"/>
    <property type="molecule type" value="Genomic_DNA"/>
</dbReference>
<dbReference type="RefSeq" id="WP_005198879.1">
    <property type="nucleotide sequence ID" value="NZ_CP059694.1"/>
</dbReference>
<reference evidence="4" key="2">
    <citation type="submission" date="2023-04" db="EMBL/GenBank/DDBJ databases">
        <title>Characterization and analysis of the complete genome of Gordonia rubripertincta 112, the degrader of aromatic and aliphatic compounds.</title>
        <authorList>
            <person name="Frantsuzova E."/>
            <person name="Bogun A."/>
            <person name="Delegan Y."/>
        </authorList>
    </citation>
    <scope>NUCLEOTIDE SEQUENCE</scope>
    <source>
        <strain evidence="4">112</strain>
    </source>
</reference>
<dbReference type="InterPro" id="IPR023833">
    <property type="entry name" value="Signal_pept_SipW-depend-type"/>
</dbReference>